<name>A0ABR9N179_9MICO</name>
<evidence type="ECO:0000256" key="1">
    <source>
        <dbReference type="ARBA" id="ARBA00022801"/>
    </source>
</evidence>
<dbReference type="EMBL" id="JADAQT010000102">
    <property type="protein sequence ID" value="MBE1877411.1"/>
    <property type="molecule type" value="Genomic_DNA"/>
</dbReference>
<dbReference type="PANTHER" id="PTHR43798:SF31">
    <property type="entry name" value="AB HYDROLASE SUPERFAMILY PROTEIN YCLE"/>
    <property type="match status" value="1"/>
</dbReference>
<gene>
    <name evidence="4" type="ORF">IHE71_17120</name>
</gene>
<dbReference type="Gene3D" id="3.40.50.1820">
    <property type="entry name" value="alpha/beta hydrolase"/>
    <property type="match status" value="1"/>
</dbReference>
<dbReference type="GO" id="GO:0016787">
    <property type="term" value="F:hydrolase activity"/>
    <property type="evidence" value="ECO:0007669"/>
    <property type="project" value="UniProtKB-KW"/>
</dbReference>
<sequence length="279" mass="30202">MTNNTTSSTDPRSTGAPAGAWTGMVPVDDTALYTEDTGGTGIPIIYCNGQFATMGYWKRVIADLGDGWRHITFDERARGRRSGTSADYSFEAAVRDVDAVLAARGVDRALVVGWSYGAVVAAHWARRNPDRALGAVLVDGAFPHDWLDDAMERRIRKLFRRLSPVMMLMRPTGLTPRMNAAQQAESNIELGTLSRERELAPVLDALTVPTRYVVASGTSLGSKGDEQERIRAGLDAVTARNANIESVKVASNHGAILRKDFRAVADAVRGVAATDRDGR</sequence>
<dbReference type="InterPro" id="IPR000073">
    <property type="entry name" value="AB_hydrolase_1"/>
</dbReference>
<feature type="compositionally biased region" description="Polar residues" evidence="2">
    <location>
        <begin position="1"/>
        <end position="12"/>
    </location>
</feature>
<dbReference type="Pfam" id="PF00561">
    <property type="entry name" value="Abhydrolase_1"/>
    <property type="match status" value="1"/>
</dbReference>
<keyword evidence="1 4" id="KW-0378">Hydrolase</keyword>
<comment type="caution">
    <text evidence="4">The sequence shown here is derived from an EMBL/GenBank/DDBJ whole genome shotgun (WGS) entry which is preliminary data.</text>
</comment>
<evidence type="ECO:0000313" key="5">
    <source>
        <dbReference type="Proteomes" id="UP000625527"/>
    </source>
</evidence>
<dbReference type="SUPFAM" id="SSF53474">
    <property type="entry name" value="alpha/beta-Hydrolases"/>
    <property type="match status" value="1"/>
</dbReference>
<dbReference type="InterPro" id="IPR029058">
    <property type="entry name" value="AB_hydrolase_fold"/>
</dbReference>
<dbReference type="InterPro" id="IPR050266">
    <property type="entry name" value="AB_hydrolase_sf"/>
</dbReference>
<proteinExistence type="predicted"/>
<dbReference type="PANTHER" id="PTHR43798">
    <property type="entry name" value="MONOACYLGLYCEROL LIPASE"/>
    <property type="match status" value="1"/>
</dbReference>
<keyword evidence="5" id="KW-1185">Reference proteome</keyword>
<accession>A0ABR9N179</accession>
<evidence type="ECO:0000259" key="3">
    <source>
        <dbReference type="Pfam" id="PF00561"/>
    </source>
</evidence>
<protein>
    <submittedName>
        <fullName evidence="4">Alpha/beta fold hydrolase</fullName>
    </submittedName>
</protein>
<dbReference type="RefSeq" id="WP_192863967.1">
    <property type="nucleotide sequence ID" value="NZ_JADAQT010000102.1"/>
</dbReference>
<dbReference type="Proteomes" id="UP000625527">
    <property type="component" value="Unassembled WGS sequence"/>
</dbReference>
<reference evidence="4 5" key="1">
    <citation type="submission" date="2020-10" db="EMBL/GenBank/DDBJ databases">
        <title>Myceligenerans pegani sp. nov., an endophytic actinomycete isolated from Peganum harmala L. in Xinjiang, China.</title>
        <authorList>
            <person name="Xin L."/>
        </authorList>
    </citation>
    <scope>NUCLEOTIDE SEQUENCE [LARGE SCALE GENOMIC DNA]</scope>
    <source>
        <strain evidence="4 5">TRM65318</strain>
    </source>
</reference>
<evidence type="ECO:0000256" key="2">
    <source>
        <dbReference type="SAM" id="MobiDB-lite"/>
    </source>
</evidence>
<evidence type="ECO:0000313" key="4">
    <source>
        <dbReference type="EMBL" id="MBE1877411.1"/>
    </source>
</evidence>
<organism evidence="4 5">
    <name type="scientific">Myceligenerans pegani</name>
    <dbReference type="NCBI Taxonomy" id="2776917"/>
    <lineage>
        <taxon>Bacteria</taxon>
        <taxon>Bacillati</taxon>
        <taxon>Actinomycetota</taxon>
        <taxon>Actinomycetes</taxon>
        <taxon>Micrococcales</taxon>
        <taxon>Promicromonosporaceae</taxon>
        <taxon>Myceligenerans</taxon>
    </lineage>
</organism>
<feature type="region of interest" description="Disordered" evidence="2">
    <location>
        <begin position="1"/>
        <end position="21"/>
    </location>
</feature>
<feature type="domain" description="AB hydrolase-1" evidence="3">
    <location>
        <begin position="43"/>
        <end position="150"/>
    </location>
</feature>